<comment type="similarity">
    <text evidence="1">Belongs to the NmrA-type oxidoreductase family.</text>
</comment>
<dbReference type="SUPFAM" id="SSF51735">
    <property type="entry name" value="NAD(P)-binding Rossmann-fold domains"/>
    <property type="match status" value="1"/>
</dbReference>
<dbReference type="Proteomes" id="UP001061298">
    <property type="component" value="Chromosome"/>
</dbReference>
<proteinExistence type="inferred from homology"/>
<dbReference type="InterPro" id="IPR051164">
    <property type="entry name" value="NmrA-like_oxidored"/>
</dbReference>
<protein>
    <submittedName>
        <fullName evidence="4">NmrA/HSCARG family protein</fullName>
    </submittedName>
</protein>
<dbReference type="EMBL" id="CP106793">
    <property type="protein sequence ID" value="UXY23870.1"/>
    <property type="molecule type" value="Genomic_DNA"/>
</dbReference>
<dbReference type="InterPro" id="IPR036291">
    <property type="entry name" value="NAD(P)-bd_dom_sf"/>
</dbReference>
<dbReference type="Pfam" id="PF05368">
    <property type="entry name" value="NmrA"/>
    <property type="match status" value="1"/>
</dbReference>
<keyword evidence="2" id="KW-0521">NADP</keyword>
<gene>
    <name evidence="4" type="ORF">N8I84_38110</name>
</gene>
<dbReference type="InterPro" id="IPR008030">
    <property type="entry name" value="NmrA-like"/>
</dbReference>
<name>A0ABY6EAZ0_9ACTN</name>
<reference evidence="4" key="1">
    <citation type="submission" date="2022-10" db="EMBL/GenBank/DDBJ databases">
        <authorList>
            <person name="Mo P."/>
        </authorList>
    </citation>
    <scope>NUCLEOTIDE SEQUENCE</scope>
    <source>
        <strain evidence="4">HUAS 13-4</strain>
    </source>
</reference>
<dbReference type="PANTHER" id="PTHR42748:SF7">
    <property type="entry name" value="NMRA LIKE REDOX SENSOR 1-RELATED"/>
    <property type="match status" value="1"/>
</dbReference>
<dbReference type="Gene3D" id="3.40.50.720">
    <property type="entry name" value="NAD(P)-binding Rossmann-like Domain"/>
    <property type="match status" value="1"/>
</dbReference>
<organism evidence="4 5">
    <name type="scientific">Streptomyces cynarae</name>
    <dbReference type="NCBI Taxonomy" id="2981134"/>
    <lineage>
        <taxon>Bacteria</taxon>
        <taxon>Bacillati</taxon>
        <taxon>Actinomycetota</taxon>
        <taxon>Actinomycetes</taxon>
        <taxon>Kitasatosporales</taxon>
        <taxon>Streptomycetaceae</taxon>
        <taxon>Streptomyces</taxon>
    </lineage>
</organism>
<evidence type="ECO:0000313" key="5">
    <source>
        <dbReference type="Proteomes" id="UP001061298"/>
    </source>
</evidence>
<accession>A0ABY6EAZ0</accession>
<sequence length="283" mass="29430">MVDEPILVLAATGGQGRAVTEALLARGAGVRALVRDPARGAARELADRGAEVVAGSLSDRVSLAAAMRGVAAVFAFTTPFEAGPEAEVAQGRAILAAAHEQRVPHLVFSSVAGADQESGVPHFDSKARIEAELVSGDVPYTILGPTYFYDNALGGAERILGGALDLPLPSDRPLQQLDRADLGAFAAEVLLNPGPYAGHRIELASDAPTPADMAAALGTALGRQVRHVPVPLAAVGDPDMHAMWTFLNGPGYQVDIPALHDAHPGISWTGFTDWARRTFAGAR</sequence>
<evidence type="ECO:0000259" key="3">
    <source>
        <dbReference type="Pfam" id="PF05368"/>
    </source>
</evidence>
<evidence type="ECO:0000256" key="1">
    <source>
        <dbReference type="ARBA" id="ARBA00006328"/>
    </source>
</evidence>
<dbReference type="PANTHER" id="PTHR42748">
    <property type="entry name" value="NITROGEN METABOLITE REPRESSION PROTEIN NMRA FAMILY MEMBER"/>
    <property type="match status" value="1"/>
</dbReference>
<feature type="domain" description="NmrA-like" evidence="3">
    <location>
        <begin position="5"/>
        <end position="235"/>
    </location>
</feature>
<dbReference type="CDD" id="cd05251">
    <property type="entry name" value="NmrA_like_SDR_a"/>
    <property type="match status" value="1"/>
</dbReference>
<evidence type="ECO:0000313" key="4">
    <source>
        <dbReference type="EMBL" id="UXY23870.1"/>
    </source>
</evidence>
<dbReference type="RefSeq" id="WP_263234085.1">
    <property type="nucleotide sequence ID" value="NZ_CP106793.1"/>
</dbReference>
<evidence type="ECO:0000256" key="2">
    <source>
        <dbReference type="ARBA" id="ARBA00022857"/>
    </source>
</evidence>
<keyword evidence="5" id="KW-1185">Reference proteome</keyword>